<dbReference type="EnsemblMetazoa" id="AALFPA23_016503.R24060">
    <property type="protein sequence ID" value="AALFPA23_016503.P24060"/>
    <property type="gene ID" value="AALFPA23_016503"/>
</dbReference>
<dbReference type="GeneID" id="109422921"/>
<sequence length="218" mass="25019">MMVSESQHLRRDSFEFKKRSSFSRHDLDYKMKMLQLTLVYRRSVADERPLPAPQPNRHSIAQDTFGKAKQIAITQPFHVPKILAVEPKQRQDPKAVKDKKVIVSVTSATLPPNPQHSKVQRLVRMFENNSSTVPKNCPEVRSKPSSVPGKRLPESQAKRLSSFEPKPKLQGEKNKPQIEKTVNNTGESVPSDEEIKTELKQRRKVKLLCNFFEQQAKI</sequence>
<reference evidence="2" key="2">
    <citation type="submission" date="2025-05" db="UniProtKB">
        <authorList>
            <consortium name="EnsemblMetazoa"/>
        </authorList>
    </citation>
    <scope>IDENTIFICATION</scope>
    <source>
        <strain evidence="2">Foshan</strain>
    </source>
</reference>
<evidence type="ECO:0000313" key="2">
    <source>
        <dbReference type="EnsemblMetazoa" id="AALFPA23_016503.P24060"/>
    </source>
</evidence>
<dbReference type="Proteomes" id="UP000069940">
    <property type="component" value="Unassembled WGS sequence"/>
</dbReference>
<protein>
    <submittedName>
        <fullName evidence="2">Uncharacterized protein</fullName>
    </submittedName>
</protein>
<name>A0ABM1ZA25_AEDAL</name>
<organism evidence="2 3">
    <name type="scientific">Aedes albopictus</name>
    <name type="common">Asian tiger mosquito</name>
    <name type="synonym">Stegomyia albopicta</name>
    <dbReference type="NCBI Taxonomy" id="7160"/>
    <lineage>
        <taxon>Eukaryota</taxon>
        <taxon>Metazoa</taxon>
        <taxon>Ecdysozoa</taxon>
        <taxon>Arthropoda</taxon>
        <taxon>Hexapoda</taxon>
        <taxon>Insecta</taxon>
        <taxon>Pterygota</taxon>
        <taxon>Neoptera</taxon>
        <taxon>Endopterygota</taxon>
        <taxon>Diptera</taxon>
        <taxon>Nematocera</taxon>
        <taxon>Culicoidea</taxon>
        <taxon>Culicidae</taxon>
        <taxon>Culicinae</taxon>
        <taxon>Aedini</taxon>
        <taxon>Aedes</taxon>
        <taxon>Stegomyia</taxon>
    </lineage>
</organism>
<feature type="compositionally biased region" description="Basic and acidic residues" evidence="1">
    <location>
        <begin position="165"/>
        <end position="178"/>
    </location>
</feature>
<evidence type="ECO:0000313" key="3">
    <source>
        <dbReference type="Proteomes" id="UP000069940"/>
    </source>
</evidence>
<dbReference type="RefSeq" id="XP_029732235.1">
    <property type="nucleotide sequence ID" value="XM_029876375.2"/>
</dbReference>
<evidence type="ECO:0000256" key="1">
    <source>
        <dbReference type="SAM" id="MobiDB-lite"/>
    </source>
</evidence>
<reference evidence="3" key="1">
    <citation type="journal article" date="2015" name="Proc. Natl. Acad. Sci. U.S.A.">
        <title>Genome sequence of the Asian Tiger mosquito, Aedes albopictus, reveals insights into its biology, genetics, and evolution.</title>
        <authorList>
            <person name="Chen X.G."/>
            <person name="Jiang X."/>
            <person name="Gu J."/>
            <person name="Xu M."/>
            <person name="Wu Y."/>
            <person name="Deng Y."/>
            <person name="Zhang C."/>
            <person name="Bonizzoni M."/>
            <person name="Dermauw W."/>
            <person name="Vontas J."/>
            <person name="Armbruster P."/>
            <person name="Huang X."/>
            <person name="Yang Y."/>
            <person name="Zhang H."/>
            <person name="He W."/>
            <person name="Peng H."/>
            <person name="Liu Y."/>
            <person name="Wu K."/>
            <person name="Chen J."/>
            <person name="Lirakis M."/>
            <person name="Topalis P."/>
            <person name="Van Leeuwen T."/>
            <person name="Hall A.B."/>
            <person name="Jiang X."/>
            <person name="Thorpe C."/>
            <person name="Mueller R.L."/>
            <person name="Sun C."/>
            <person name="Waterhouse R.M."/>
            <person name="Yan G."/>
            <person name="Tu Z.J."/>
            <person name="Fang X."/>
            <person name="James A.A."/>
        </authorList>
    </citation>
    <scope>NUCLEOTIDE SEQUENCE [LARGE SCALE GENOMIC DNA]</scope>
    <source>
        <strain evidence="3">Foshan</strain>
    </source>
</reference>
<proteinExistence type="predicted"/>
<feature type="region of interest" description="Disordered" evidence="1">
    <location>
        <begin position="129"/>
        <end position="194"/>
    </location>
</feature>
<keyword evidence="3" id="KW-1185">Reference proteome</keyword>
<accession>A0ABM1ZA25</accession>